<comment type="caution">
    <text evidence="11">The sequence shown here is derived from an EMBL/GenBank/DDBJ whole genome shotgun (WGS) entry which is preliminary data.</text>
</comment>
<evidence type="ECO:0000259" key="10">
    <source>
        <dbReference type="Pfam" id="PF01909"/>
    </source>
</evidence>
<evidence type="ECO:0000256" key="6">
    <source>
        <dbReference type="ARBA" id="ARBA00022741"/>
    </source>
</evidence>
<dbReference type="Gene3D" id="3.30.460.10">
    <property type="entry name" value="Beta Polymerase, domain 2"/>
    <property type="match status" value="1"/>
</dbReference>
<evidence type="ECO:0000313" key="12">
    <source>
        <dbReference type="Proteomes" id="UP000026714"/>
    </source>
</evidence>
<sequence length="105" mass="11892">MAVPRFILDRRDDIAALCRQHRARRLELFGSATRPDFSPETSDLDFVVDLPEDQPPGGYADAFFGLKQGLERLFDRPVDLLTDASLVNPYLRQRINAERVAVYGA</sequence>
<organism evidence="11 12">
    <name type="scientific">Sphaerotilus natans subsp. natans DSM 6575</name>
    <dbReference type="NCBI Taxonomy" id="1286631"/>
    <lineage>
        <taxon>Bacteria</taxon>
        <taxon>Pseudomonadati</taxon>
        <taxon>Pseudomonadota</taxon>
        <taxon>Betaproteobacteria</taxon>
        <taxon>Burkholderiales</taxon>
        <taxon>Sphaerotilaceae</taxon>
        <taxon>Sphaerotilus</taxon>
    </lineage>
</organism>
<keyword evidence="4" id="KW-0548">Nucleotidyltransferase</keyword>
<reference evidence="11 12" key="1">
    <citation type="journal article" date="2014" name="FEMS Microbiol. Ecol.">
        <title>Sphaerotilus natans encrusted with nanoball-shaped Fe(III) oxide minerals formed by nitrate-reducing mixotrophic Fe(II) oxidation.</title>
        <authorList>
            <person name="Park S."/>
            <person name="Kim D.H."/>
            <person name="Lee J.H."/>
            <person name="Hur H.G."/>
        </authorList>
    </citation>
    <scope>NUCLEOTIDE SEQUENCE [LARGE SCALE GENOMIC DNA]</scope>
    <source>
        <strain evidence="11 12">DSM 6575</strain>
    </source>
</reference>
<evidence type="ECO:0000256" key="5">
    <source>
        <dbReference type="ARBA" id="ARBA00022723"/>
    </source>
</evidence>
<keyword evidence="2" id="KW-1277">Toxin-antitoxin system</keyword>
<name>A0A059KK94_9BURK</name>
<dbReference type="SUPFAM" id="SSF81301">
    <property type="entry name" value="Nucleotidyltransferase"/>
    <property type="match status" value="1"/>
</dbReference>
<keyword evidence="8" id="KW-0460">Magnesium</keyword>
<comment type="cofactor">
    <cofactor evidence="1">
        <name>Mg(2+)</name>
        <dbReference type="ChEBI" id="CHEBI:18420"/>
    </cofactor>
</comment>
<evidence type="ECO:0000256" key="8">
    <source>
        <dbReference type="ARBA" id="ARBA00022842"/>
    </source>
</evidence>
<dbReference type="GO" id="GO:0016779">
    <property type="term" value="F:nucleotidyltransferase activity"/>
    <property type="evidence" value="ECO:0007669"/>
    <property type="project" value="UniProtKB-KW"/>
</dbReference>
<dbReference type="CDD" id="cd05403">
    <property type="entry name" value="NT_KNTase_like"/>
    <property type="match status" value="1"/>
</dbReference>
<dbReference type="STRING" id="34103.SAMN05421778_10250"/>
<dbReference type="Pfam" id="PF01909">
    <property type="entry name" value="NTP_transf_2"/>
    <property type="match status" value="1"/>
</dbReference>
<keyword evidence="5" id="KW-0479">Metal-binding</keyword>
<evidence type="ECO:0000256" key="7">
    <source>
        <dbReference type="ARBA" id="ARBA00022840"/>
    </source>
</evidence>
<comment type="similarity">
    <text evidence="9">Belongs to the MntA antitoxin family.</text>
</comment>
<dbReference type="InterPro" id="IPR002934">
    <property type="entry name" value="Polymerase_NTP_transf_dom"/>
</dbReference>
<dbReference type="AlphaFoldDB" id="A0A059KK94"/>
<evidence type="ECO:0000256" key="9">
    <source>
        <dbReference type="ARBA" id="ARBA00038276"/>
    </source>
</evidence>
<keyword evidence="3" id="KW-0808">Transferase</keyword>
<gene>
    <name evidence="11" type="ORF">X805_25230</name>
</gene>
<evidence type="ECO:0000256" key="4">
    <source>
        <dbReference type="ARBA" id="ARBA00022695"/>
    </source>
</evidence>
<dbReference type="InterPro" id="IPR043519">
    <property type="entry name" value="NT_sf"/>
</dbReference>
<dbReference type="InterPro" id="IPR052038">
    <property type="entry name" value="Type-VII_TA_antitoxin"/>
</dbReference>
<dbReference type="eggNOG" id="COG1669">
    <property type="taxonomic scope" value="Bacteria"/>
</dbReference>
<evidence type="ECO:0000313" key="11">
    <source>
        <dbReference type="EMBL" id="KDB51881.1"/>
    </source>
</evidence>
<protein>
    <submittedName>
        <fullName evidence="11">DNA polymerase beta domain-containing protein</fullName>
    </submittedName>
</protein>
<dbReference type="RefSeq" id="WP_037482506.1">
    <property type="nucleotide sequence ID" value="NZ_AZRA01000064.1"/>
</dbReference>
<dbReference type="Proteomes" id="UP000026714">
    <property type="component" value="Unassembled WGS sequence"/>
</dbReference>
<dbReference type="PANTHER" id="PTHR33571:SF12">
    <property type="entry name" value="BSL3053 PROTEIN"/>
    <property type="match status" value="1"/>
</dbReference>
<evidence type="ECO:0000256" key="2">
    <source>
        <dbReference type="ARBA" id="ARBA00022649"/>
    </source>
</evidence>
<keyword evidence="7" id="KW-0067">ATP-binding</keyword>
<proteinExistence type="inferred from homology"/>
<dbReference type="PANTHER" id="PTHR33571">
    <property type="entry name" value="SSL8005 PROTEIN"/>
    <property type="match status" value="1"/>
</dbReference>
<evidence type="ECO:0000256" key="3">
    <source>
        <dbReference type="ARBA" id="ARBA00022679"/>
    </source>
</evidence>
<dbReference type="GO" id="GO:0046872">
    <property type="term" value="F:metal ion binding"/>
    <property type="evidence" value="ECO:0007669"/>
    <property type="project" value="UniProtKB-KW"/>
</dbReference>
<evidence type="ECO:0000256" key="1">
    <source>
        <dbReference type="ARBA" id="ARBA00001946"/>
    </source>
</evidence>
<feature type="domain" description="Polymerase nucleotidyl transferase" evidence="10">
    <location>
        <begin position="17"/>
        <end position="101"/>
    </location>
</feature>
<dbReference type="GO" id="GO:0005524">
    <property type="term" value="F:ATP binding"/>
    <property type="evidence" value="ECO:0007669"/>
    <property type="project" value="UniProtKB-KW"/>
</dbReference>
<dbReference type="EMBL" id="AZRA01000064">
    <property type="protein sequence ID" value="KDB51881.1"/>
    <property type="molecule type" value="Genomic_DNA"/>
</dbReference>
<keyword evidence="6" id="KW-0547">Nucleotide-binding</keyword>
<keyword evidence="12" id="KW-1185">Reference proteome</keyword>
<accession>A0A059KK94</accession>